<evidence type="ECO:0000313" key="3">
    <source>
        <dbReference type="Proteomes" id="UP000027730"/>
    </source>
</evidence>
<keyword evidence="3" id="KW-1185">Reference proteome</keyword>
<dbReference type="Proteomes" id="UP000027730">
    <property type="component" value="Unassembled WGS sequence"/>
</dbReference>
<sequence>MRTYHNTRLHIEQRLPLNTPYKHSDLRVFSSKHLIMDGLSASQLFYIVFQRELAEAIAAMQRQQAEDRILDAITEMFKMTWISQDNQQDQEGGSGESAEQVLDDLEEDWVLV</sequence>
<dbReference type="HOGENOM" id="CLU_2145366_0_0_1"/>
<feature type="compositionally biased region" description="Acidic residues" evidence="1">
    <location>
        <begin position="101"/>
        <end position="112"/>
    </location>
</feature>
<dbReference type="EMBL" id="KL584702">
    <property type="protein sequence ID" value="KEQ77990.1"/>
    <property type="molecule type" value="Genomic_DNA"/>
</dbReference>
<organism evidence="2 3">
    <name type="scientific">Aureobasidium namibiae CBS 147.97</name>
    <dbReference type="NCBI Taxonomy" id="1043004"/>
    <lineage>
        <taxon>Eukaryota</taxon>
        <taxon>Fungi</taxon>
        <taxon>Dikarya</taxon>
        <taxon>Ascomycota</taxon>
        <taxon>Pezizomycotina</taxon>
        <taxon>Dothideomycetes</taxon>
        <taxon>Dothideomycetidae</taxon>
        <taxon>Dothideales</taxon>
        <taxon>Saccotheciaceae</taxon>
        <taxon>Aureobasidium</taxon>
    </lineage>
</organism>
<dbReference type="AlphaFoldDB" id="A0A074WXM9"/>
<dbReference type="OrthoDB" id="10593497at2759"/>
<proteinExistence type="predicted"/>
<reference evidence="2 3" key="1">
    <citation type="journal article" date="2014" name="BMC Genomics">
        <title>Genome sequencing of four Aureobasidium pullulans varieties: biotechnological potential, stress tolerance, and description of new species.</title>
        <authorList>
            <person name="Gostin Ar C."/>
            <person name="Ohm R.A."/>
            <person name="Kogej T."/>
            <person name="Sonjak S."/>
            <person name="Turk M."/>
            <person name="Zajc J."/>
            <person name="Zalar P."/>
            <person name="Grube M."/>
            <person name="Sun H."/>
            <person name="Han J."/>
            <person name="Sharma A."/>
            <person name="Chiniquy J."/>
            <person name="Ngan C.Y."/>
            <person name="Lipzen A."/>
            <person name="Barry K."/>
            <person name="Grigoriev I.V."/>
            <person name="Gunde-Cimerman N."/>
        </authorList>
    </citation>
    <scope>NUCLEOTIDE SEQUENCE [LARGE SCALE GENOMIC DNA]</scope>
    <source>
        <strain evidence="2 3">CBS 147.97</strain>
    </source>
</reference>
<dbReference type="RefSeq" id="XP_013432428.1">
    <property type="nucleotide sequence ID" value="XM_013576974.1"/>
</dbReference>
<evidence type="ECO:0000256" key="1">
    <source>
        <dbReference type="SAM" id="MobiDB-lite"/>
    </source>
</evidence>
<evidence type="ECO:0000313" key="2">
    <source>
        <dbReference type="EMBL" id="KEQ77990.1"/>
    </source>
</evidence>
<name>A0A074WXM9_9PEZI</name>
<feature type="region of interest" description="Disordered" evidence="1">
    <location>
        <begin position="84"/>
        <end position="112"/>
    </location>
</feature>
<accession>A0A074WXM9</accession>
<protein>
    <submittedName>
        <fullName evidence="2">Uncharacterized protein</fullName>
    </submittedName>
</protein>
<gene>
    <name evidence="2" type="ORF">M436DRAFT_77850</name>
</gene>
<dbReference type="GeneID" id="25416102"/>